<dbReference type="Pfam" id="PF01650">
    <property type="entry name" value="Peptidase_C13"/>
    <property type="match status" value="1"/>
</dbReference>
<dbReference type="PROSITE" id="PS51257">
    <property type="entry name" value="PROKAR_LIPOPROTEIN"/>
    <property type="match status" value="1"/>
</dbReference>
<comment type="caution">
    <text evidence="2">The sequence shown here is derived from an EMBL/GenBank/DDBJ whole genome shotgun (WGS) entry which is preliminary data.</text>
</comment>
<reference evidence="2 3" key="1">
    <citation type="submission" date="2020-08" db="EMBL/GenBank/DDBJ databases">
        <title>Genomic Encyclopedia of Type Strains, Phase IV (KMG-IV): sequencing the most valuable type-strain genomes for metagenomic binning, comparative biology and taxonomic classification.</title>
        <authorList>
            <person name="Goeker M."/>
        </authorList>
    </citation>
    <scope>NUCLEOTIDE SEQUENCE [LARGE SCALE GENOMIC DNA]</scope>
    <source>
        <strain evidence="2 3">DSM 4737</strain>
    </source>
</reference>
<protein>
    <recommendedName>
        <fullName evidence="4">Peptidase C13</fullName>
    </recommendedName>
</protein>
<evidence type="ECO:0008006" key="4">
    <source>
        <dbReference type="Google" id="ProtNLM"/>
    </source>
</evidence>
<dbReference type="GO" id="GO:0008233">
    <property type="term" value="F:peptidase activity"/>
    <property type="evidence" value="ECO:0007669"/>
    <property type="project" value="InterPro"/>
</dbReference>
<evidence type="ECO:0000313" key="2">
    <source>
        <dbReference type="EMBL" id="MBB5747482.1"/>
    </source>
</evidence>
<name>A0A7W9CLP1_9CAUL</name>
<feature type="chain" id="PRO_5031218551" description="Peptidase C13" evidence="1">
    <location>
        <begin position="24"/>
        <end position="264"/>
    </location>
</feature>
<keyword evidence="1" id="KW-0732">Signal</keyword>
<dbReference type="GO" id="GO:0006508">
    <property type="term" value="P:proteolysis"/>
    <property type="evidence" value="ECO:0007669"/>
    <property type="project" value="InterPro"/>
</dbReference>
<organism evidence="2 3">
    <name type="scientific">Brevundimonas variabilis</name>
    <dbReference type="NCBI Taxonomy" id="74312"/>
    <lineage>
        <taxon>Bacteria</taxon>
        <taxon>Pseudomonadati</taxon>
        <taxon>Pseudomonadota</taxon>
        <taxon>Alphaproteobacteria</taxon>
        <taxon>Caulobacterales</taxon>
        <taxon>Caulobacteraceae</taxon>
        <taxon>Brevundimonas</taxon>
    </lineage>
</organism>
<feature type="signal peptide" evidence="1">
    <location>
        <begin position="1"/>
        <end position="23"/>
    </location>
</feature>
<sequence>MLRAVWTGLIGLVLAVAASCAEAQNAPDNPSASRFDGWAAAVIAADWRTSGGDPIQAFDNARRDLTAGFQNAGFSPAAFYDATLRPDVADPVTGRAALEAIADITRANPRGCLLYFTSHGSREALVFGPGGQLTPAAMATLVRSLCDARPTVVIVSACYSGIFVDGLAGPDRMVMTAARRDRNSFGCGEGATYPYFDGCVIESLPTARDFIALAQATKACVARRETEEGLSPPSEPQVRIGANMQLLLPTLRFTPPDGGGTPGS</sequence>
<dbReference type="Gene3D" id="3.40.50.1460">
    <property type="match status" value="1"/>
</dbReference>
<gene>
    <name evidence="2" type="ORF">GGR13_003110</name>
</gene>
<evidence type="ECO:0000256" key="1">
    <source>
        <dbReference type="SAM" id="SignalP"/>
    </source>
</evidence>
<dbReference type="AlphaFoldDB" id="A0A7W9CLP1"/>
<dbReference type="RefSeq" id="WP_183214482.1">
    <property type="nucleotide sequence ID" value="NZ_JACHOR010000006.1"/>
</dbReference>
<keyword evidence="3" id="KW-1185">Reference proteome</keyword>
<proteinExistence type="predicted"/>
<accession>A0A7W9CLP1</accession>
<evidence type="ECO:0000313" key="3">
    <source>
        <dbReference type="Proteomes" id="UP000545037"/>
    </source>
</evidence>
<dbReference type="EMBL" id="JACHOR010000006">
    <property type="protein sequence ID" value="MBB5747482.1"/>
    <property type="molecule type" value="Genomic_DNA"/>
</dbReference>
<dbReference type="Proteomes" id="UP000545037">
    <property type="component" value="Unassembled WGS sequence"/>
</dbReference>
<dbReference type="InterPro" id="IPR001096">
    <property type="entry name" value="Peptidase_C13"/>
</dbReference>